<organism evidence="3">
    <name type="scientific">Rhodnius prolixus</name>
    <name type="common">Triatomid bug</name>
    <dbReference type="NCBI Taxonomy" id="13249"/>
    <lineage>
        <taxon>Eukaryota</taxon>
        <taxon>Metazoa</taxon>
        <taxon>Ecdysozoa</taxon>
        <taxon>Arthropoda</taxon>
        <taxon>Hexapoda</taxon>
        <taxon>Insecta</taxon>
        <taxon>Pterygota</taxon>
        <taxon>Neoptera</taxon>
        <taxon>Paraneoptera</taxon>
        <taxon>Hemiptera</taxon>
        <taxon>Heteroptera</taxon>
        <taxon>Panheteroptera</taxon>
        <taxon>Cimicomorpha</taxon>
        <taxon>Reduviidae</taxon>
        <taxon>Triatominae</taxon>
        <taxon>Rhodnius</taxon>
    </lineage>
</organism>
<dbReference type="Pfam" id="PF12278">
    <property type="entry name" value="SDP_N"/>
    <property type="match status" value="1"/>
</dbReference>
<feature type="compositionally biased region" description="Low complexity" evidence="1">
    <location>
        <begin position="1"/>
        <end position="10"/>
    </location>
</feature>
<dbReference type="EMBL" id="MK919526">
    <property type="protein sequence ID" value="QGB21090.1"/>
    <property type="molecule type" value="mRNA"/>
</dbReference>
<feature type="compositionally biased region" description="Basic and acidic residues" evidence="1">
    <location>
        <begin position="11"/>
        <end position="25"/>
    </location>
</feature>
<reference evidence="3" key="1">
    <citation type="journal article" date="2019" name="Elife">
        <title>Hemimetabolous insects elucidate the origin of sexual development via alternative splicing.</title>
        <authorList>
            <person name="Wexler J."/>
            <person name="Delaney E.K."/>
            <person name="Belles X."/>
            <person name="Schal C."/>
            <person name="Wada-Katsumata A."/>
            <person name="Amicucci M.J."/>
            <person name="Kopp A."/>
        </authorList>
    </citation>
    <scope>NUCLEOTIDE SEQUENCE</scope>
    <source>
        <tissue evidence="3">Gonad</tissue>
    </source>
</reference>
<reference evidence="3" key="2">
    <citation type="submission" date="2019-05" db="EMBL/GenBank/DDBJ databases">
        <authorList>
            <person name="Wexler J.R."/>
            <person name="Delaney E.K."/>
        </authorList>
    </citation>
    <scope>NUCLEOTIDE SEQUENCE</scope>
    <source>
        <tissue evidence="3">Gonad</tissue>
    </source>
</reference>
<dbReference type="AlphaFoldDB" id="A0A5Q0XNB3"/>
<evidence type="ECO:0000313" key="3">
    <source>
        <dbReference type="EMBL" id="QGB21090.1"/>
    </source>
</evidence>
<accession>A0A5Q0XNB3</accession>
<proteinExistence type="evidence at transcript level"/>
<dbReference type="VEuPathDB" id="VectorBase:RPRC011170"/>
<sequence length="189" mass="21443">MPSRTPSPTRSSHEKNVNSKHESFGSDHSPLKKTILNIKENENEKSENGNKELPILRGPEGGTIKYDIKELKRITVRIERSLPKQEVARKIIDPESIAPVRRPDLLAVTRLEEKVPTMNIGRGQEDLTHLEGIEELVLKESESMNNVEILDLLLDIEREVMVKREMDIVKESEEVMMKIEMGITKVGGA</sequence>
<protein>
    <submittedName>
        <fullName evidence="3">Transformer protein</fullName>
    </submittedName>
</protein>
<name>A0A5Q0XNB3_RHOPR</name>
<feature type="region of interest" description="Disordered" evidence="1">
    <location>
        <begin position="1"/>
        <end position="56"/>
    </location>
</feature>
<evidence type="ECO:0000256" key="1">
    <source>
        <dbReference type="SAM" id="MobiDB-lite"/>
    </source>
</evidence>
<evidence type="ECO:0000259" key="2">
    <source>
        <dbReference type="Pfam" id="PF12278"/>
    </source>
</evidence>
<feature type="domain" description="Complementary sex determination N-terminal" evidence="2">
    <location>
        <begin position="8"/>
        <end position="102"/>
    </location>
</feature>
<dbReference type="InterPro" id="IPR022063">
    <property type="entry name" value="Sex_determin_N"/>
</dbReference>
<feature type="compositionally biased region" description="Basic and acidic residues" evidence="1">
    <location>
        <begin position="39"/>
        <end position="50"/>
    </location>
</feature>